<dbReference type="PROSITE" id="PS50082">
    <property type="entry name" value="WD_REPEATS_2"/>
    <property type="match status" value="2"/>
</dbReference>
<dbReference type="SUPFAM" id="SSF50978">
    <property type="entry name" value="WD40 repeat-like"/>
    <property type="match status" value="1"/>
</dbReference>
<dbReference type="InterPro" id="IPR015943">
    <property type="entry name" value="WD40/YVTN_repeat-like_dom_sf"/>
</dbReference>
<dbReference type="InterPro" id="IPR001680">
    <property type="entry name" value="WD40_rpt"/>
</dbReference>
<dbReference type="GO" id="GO:0005774">
    <property type="term" value="C:vacuolar membrane"/>
    <property type="evidence" value="ECO:0007669"/>
    <property type="project" value="TreeGrafter"/>
</dbReference>
<dbReference type="PROSITE" id="PS50294">
    <property type="entry name" value="WD_REPEATS_REGION"/>
    <property type="match status" value="1"/>
</dbReference>
<organism evidence="8 9">
    <name type="scientific">Coprinellus micaceus</name>
    <name type="common">Glistening ink-cap mushroom</name>
    <name type="synonym">Coprinus micaceus</name>
    <dbReference type="NCBI Taxonomy" id="71717"/>
    <lineage>
        <taxon>Eukaryota</taxon>
        <taxon>Fungi</taxon>
        <taxon>Dikarya</taxon>
        <taxon>Basidiomycota</taxon>
        <taxon>Agaricomycotina</taxon>
        <taxon>Agaricomycetes</taxon>
        <taxon>Agaricomycetidae</taxon>
        <taxon>Agaricales</taxon>
        <taxon>Agaricineae</taxon>
        <taxon>Psathyrellaceae</taxon>
        <taxon>Coprinellus</taxon>
    </lineage>
</organism>
<dbReference type="GO" id="GO:1904263">
    <property type="term" value="P:positive regulation of TORC1 signaling"/>
    <property type="evidence" value="ECO:0007669"/>
    <property type="project" value="TreeGrafter"/>
</dbReference>
<dbReference type="InterPro" id="IPR019775">
    <property type="entry name" value="WD40_repeat_CS"/>
</dbReference>
<dbReference type="OrthoDB" id="60955at2759"/>
<evidence type="ECO:0000256" key="2">
    <source>
        <dbReference type="ARBA" id="ARBA00022723"/>
    </source>
</evidence>
<dbReference type="PROSITE" id="PS00678">
    <property type="entry name" value="WD_REPEATS_1"/>
    <property type="match status" value="2"/>
</dbReference>
<dbReference type="GO" id="GO:0016239">
    <property type="term" value="P:positive regulation of macroautophagy"/>
    <property type="evidence" value="ECO:0007669"/>
    <property type="project" value="TreeGrafter"/>
</dbReference>
<dbReference type="Proteomes" id="UP000298030">
    <property type="component" value="Unassembled WGS sequence"/>
</dbReference>
<dbReference type="SMART" id="SM00320">
    <property type="entry name" value="WD40"/>
    <property type="match status" value="4"/>
</dbReference>
<dbReference type="AlphaFoldDB" id="A0A4Y7SZY3"/>
<dbReference type="InterPro" id="IPR037590">
    <property type="entry name" value="WDR24"/>
</dbReference>
<name>A0A4Y7SZY3_COPMI</name>
<feature type="region of interest" description="Disordered" evidence="7">
    <location>
        <begin position="1"/>
        <end position="46"/>
    </location>
</feature>
<dbReference type="PANTHER" id="PTHR46200">
    <property type="entry name" value="GATOR COMPLEX PROTEIN WDR24"/>
    <property type="match status" value="1"/>
</dbReference>
<feature type="region of interest" description="Disordered" evidence="7">
    <location>
        <begin position="870"/>
        <end position="929"/>
    </location>
</feature>
<keyword evidence="5" id="KW-0862">Zinc</keyword>
<evidence type="ECO:0000256" key="4">
    <source>
        <dbReference type="ARBA" id="ARBA00022771"/>
    </source>
</evidence>
<feature type="compositionally biased region" description="Basic residues" evidence="7">
    <location>
        <begin position="817"/>
        <end position="838"/>
    </location>
</feature>
<proteinExistence type="predicted"/>
<dbReference type="EMBL" id="QPFP01000045">
    <property type="protein sequence ID" value="TEB26799.1"/>
    <property type="molecule type" value="Genomic_DNA"/>
</dbReference>
<evidence type="ECO:0000256" key="5">
    <source>
        <dbReference type="ARBA" id="ARBA00022833"/>
    </source>
</evidence>
<keyword evidence="2" id="KW-0479">Metal-binding</keyword>
<reference evidence="8 9" key="1">
    <citation type="journal article" date="2019" name="Nat. Ecol. Evol.">
        <title>Megaphylogeny resolves global patterns of mushroom evolution.</title>
        <authorList>
            <person name="Varga T."/>
            <person name="Krizsan K."/>
            <person name="Foldi C."/>
            <person name="Dima B."/>
            <person name="Sanchez-Garcia M."/>
            <person name="Sanchez-Ramirez S."/>
            <person name="Szollosi G.J."/>
            <person name="Szarkandi J.G."/>
            <person name="Papp V."/>
            <person name="Albert L."/>
            <person name="Andreopoulos W."/>
            <person name="Angelini C."/>
            <person name="Antonin V."/>
            <person name="Barry K.W."/>
            <person name="Bougher N.L."/>
            <person name="Buchanan P."/>
            <person name="Buyck B."/>
            <person name="Bense V."/>
            <person name="Catcheside P."/>
            <person name="Chovatia M."/>
            <person name="Cooper J."/>
            <person name="Damon W."/>
            <person name="Desjardin D."/>
            <person name="Finy P."/>
            <person name="Geml J."/>
            <person name="Haridas S."/>
            <person name="Hughes K."/>
            <person name="Justo A."/>
            <person name="Karasinski D."/>
            <person name="Kautmanova I."/>
            <person name="Kiss B."/>
            <person name="Kocsube S."/>
            <person name="Kotiranta H."/>
            <person name="LaButti K.M."/>
            <person name="Lechner B.E."/>
            <person name="Liimatainen K."/>
            <person name="Lipzen A."/>
            <person name="Lukacs Z."/>
            <person name="Mihaltcheva S."/>
            <person name="Morgado L.N."/>
            <person name="Niskanen T."/>
            <person name="Noordeloos M.E."/>
            <person name="Ohm R.A."/>
            <person name="Ortiz-Santana B."/>
            <person name="Ovrebo C."/>
            <person name="Racz N."/>
            <person name="Riley R."/>
            <person name="Savchenko A."/>
            <person name="Shiryaev A."/>
            <person name="Soop K."/>
            <person name="Spirin V."/>
            <person name="Szebenyi C."/>
            <person name="Tomsovsky M."/>
            <person name="Tulloss R.E."/>
            <person name="Uehling J."/>
            <person name="Grigoriev I.V."/>
            <person name="Vagvolgyi C."/>
            <person name="Papp T."/>
            <person name="Martin F.M."/>
            <person name="Miettinen O."/>
            <person name="Hibbett D.S."/>
            <person name="Nagy L.G."/>
        </authorList>
    </citation>
    <scope>NUCLEOTIDE SEQUENCE [LARGE SCALE GENOMIC DNA]</scope>
    <source>
        <strain evidence="8 9">FP101781</strain>
    </source>
</reference>
<keyword evidence="1 6" id="KW-0853">WD repeat</keyword>
<comment type="caution">
    <text evidence="8">The sequence shown here is derived from an EMBL/GenBank/DDBJ whole genome shotgun (WGS) entry which is preliminary data.</text>
</comment>
<protein>
    <submittedName>
        <fullName evidence="8">Uncharacterized protein</fullName>
    </submittedName>
</protein>
<feature type="region of interest" description="Disordered" evidence="7">
    <location>
        <begin position="629"/>
        <end position="854"/>
    </location>
</feature>
<feature type="repeat" description="WD" evidence="6">
    <location>
        <begin position="146"/>
        <end position="188"/>
    </location>
</feature>
<evidence type="ECO:0000256" key="7">
    <source>
        <dbReference type="SAM" id="MobiDB-lite"/>
    </source>
</evidence>
<feature type="compositionally biased region" description="Polar residues" evidence="7">
    <location>
        <begin position="629"/>
        <end position="667"/>
    </location>
</feature>
<evidence type="ECO:0000256" key="3">
    <source>
        <dbReference type="ARBA" id="ARBA00022737"/>
    </source>
</evidence>
<feature type="region of interest" description="Disordered" evidence="7">
    <location>
        <begin position="483"/>
        <end position="510"/>
    </location>
</feature>
<dbReference type="Pfam" id="PF00400">
    <property type="entry name" value="WD40"/>
    <property type="match status" value="2"/>
</dbReference>
<feature type="compositionally biased region" description="Polar residues" evidence="7">
    <location>
        <begin position="711"/>
        <end position="725"/>
    </location>
</feature>
<keyword evidence="4" id="KW-0863">Zinc-finger</keyword>
<feature type="compositionally biased region" description="Polar residues" evidence="7">
    <location>
        <begin position="1"/>
        <end position="18"/>
    </location>
</feature>
<evidence type="ECO:0000313" key="8">
    <source>
        <dbReference type="EMBL" id="TEB26799.1"/>
    </source>
</evidence>
<evidence type="ECO:0000256" key="6">
    <source>
        <dbReference type="PROSITE-ProRule" id="PRU00221"/>
    </source>
</evidence>
<feature type="compositionally biased region" description="Low complexity" evidence="7">
    <location>
        <begin position="901"/>
        <end position="921"/>
    </location>
</feature>
<keyword evidence="3" id="KW-0677">Repeat</keyword>
<dbReference type="InterPro" id="IPR036322">
    <property type="entry name" value="WD40_repeat_dom_sf"/>
</dbReference>
<feature type="region of interest" description="Disordered" evidence="7">
    <location>
        <begin position="580"/>
        <end position="613"/>
    </location>
</feature>
<dbReference type="Gene3D" id="2.130.10.10">
    <property type="entry name" value="YVTN repeat-like/Quinoprotein amine dehydrogenase"/>
    <property type="match status" value="2"/>
</dbReference>
<feature type="repeat" description="WD" evidence="6">
    <location>
        <begin position="277"/>
        <end position="293"/>
    </location>
</feature>
<feature type="compositionally biased region" description="Polar residues" evidence="7">
    <location>
        <begin position="1138"/>
        <end position="1166"/>
    </location>
</feature>
<sequence length="1204" mass="131467">MNLSQALPSLTTSESFTDSRGHGYQSPTRYVRLPRVSPPGSAAISKNEDGTRCVVAGKESLRIVRILSSGQSQGSEHKSAVGPGGHRLEASRNFWDSSGLKVDSASTDVAWGHGSFNNKILTSAVSGEIIMWDINRSGGAKYERRSKDHSRSINTLSVSPVVHYYCITGSTDGDMRIWDLRDLSKSLMKVRQSNAVRSLVFSPCVWQPLQAVVGLDNGCIQRWDLKMGQRGNLDRLNVAHTSSVKSLDWCSSTASSNTNGAAVIGPTEATGNGLGWLVSGSHDKTVKVWDLTSPGASAHTPTRPTYILHPTTPVHRVAWRPGYDCEVAVVTNDDAMTANLDGSGPGSSTPTPGLLSRVQSGLGLDAVLKGFNPEVLSPLTETNAPIFRSMKPQSRSGETVEIWDVRRAWVPKWSVSRASSEGGIVDIAFEGSHAVLAQYQSGTFAKLDLREATRPIVSINRVATTWDVAGSLTFVANKPSRLDPPYDDLPMQERNGERNGQGHKQLGDPPINLKTQALSTFIQEEANEDLEIFVFLAKSYRFHGPDKRVLCSTNADAALQVGDERASQVWHLLGATLEEFAPPTPPPPRSPHHRLKSLPPSHPQAGYHFPAAPSTYSFPGNSVDNASNKWSPGGYIQNSNTNQLAVRSRSPSTARRLTPSSSKSNSPMHIPVPLPITPNRTNMFNRRQSVDSGSTYRQASAFRRPSLAPFQHSNSASPSERTPSISRHVGEGALDDSSSSDGREEVRGPPDSDEERHRALVSPSPNPGKHLVTPSPLSRVVKQQSSEEENDPVEDVDDEVSSASPRSTDTESDGSSHSRRQAKSRSSRRASLRIKTRSRSSTIASLAAPPRLAHQASFSSIRTVTAGENGLAEKQSDPTPQPLQETPSGTGLHHRRHKSQPVPEFIPEISSESSDEIPYPSNAKQDDVSRRRLEVIRAEERRFRDIAWATLHGVLDNFLDEGDVQMSALICLIAHEEMGLSSGKVVRVVDAYLDRLMRLRLYTSAAFIRKYSNVEALQKKSLMETVLYTSCAGCNKPIARPVAQPLSASQQFRGAFAYCLSCRKPTVRCSICHLPVRALLFQCSICQHGGHQSCYRRYYMEYPMVELPTSFLPLEDRGRSLNRMVQQERSKEDDSDETSIMSARSESSVLGTSAPSPTRTESSNATPRIMGHPCATGCGHFCWAANMLLDGRDTQAAAQQSLEG</sequence>
<dbReference type="GO" id="GO:0008270">
    <property type="term" value="F:zinc ion binding"/>
    <property type="evidence" value="ECO:0007669"/>
    <property type="project" value="UniProtKB-KW"/>
</dbReference>
<dbReference type="GO" id="GO:0005829">
    <property type="term" value="C:cytosol"/>
    <property type="evidence" value="ECO:0007669"/>
    <property type="project" value="TreeGrafter"/>
</dbReference>
<evidence type="ECO:0000256" key="1">
    <source>
        <dbReference type="ARBA" id="ARBA00022574"/>
    </source>
</evidence>
<gene>
    <name evidence="8" type="ORF">FA13DRAFT_1737004</name>
</gene>
<feature type="compositionally biased region" description="Polar residues" evidence="7">
    <location>
        <begin position="678"/>
        <end position="698"/>
    </location>
</feature>
<accession>A0A4Y7SZY3</accession>
<dbReference type="STRING" id="71717.A0A4Y7SZY3"/>
<evidence type="ECO:0000313" key="9">
    <source>
        <dbReference type="Proteomes" id="UP000298030"/>
    </source>
</evidence>
<feature type="region of interest" description="Disordered" evidence="7">
    <location>
        <begin position="1123"/>
        <end position="1168"/>
    </location>
</feature>
<keyword evidence="9" id="KW-1185">Reference proteome</keyword>
<feature type="compositionally biased region" description="Acidic residues" evidence="7">
    <location>
        <begin position="786"/>
        <end position="800"/>
    </location>
</feature>
<dbReference type="PANTHER" id="PTHR46200:SF1">
    <property type="entry name" value="GATOR COMPLEX PROTEIN WDR24"/>
    <property type="match status" value="1"/>
</dbReference>
<dbReference type="GO" id="GO:0061700">
    <property type="term" value="C:GATOR2 complex"/>
    <property type="evidence" value="ECO:0007669"/>
    <property type="project" value="TreeGrafter"/>
</dbReference>
<feature type="compositionally biased region" description="Basic and acidic residues" evidence="7">
    <location>
        <begin position="741"/>
        <end position="758"/>
    </location>
</feature>